<proteinExistence type="inferred from homology"/>
<dbReference type="SUPFAM" id="SSF53383">
    <property type="entry name" value="PLP-dependent transferases"/>
    <property type="match status" value="1"/>
</dbReference>
<dbReference type="EMBL" id="JBBKYA010000003">
    <property type="protein sequence ID" value="MFD3275764.1"/>
    <property type="molecule type" value="Genomic_DNA"/>
</dbReference>
<dbReference type="EC" id="2.6.1.-" evidence="4"/>
<evidence type="ECO:0000256" key="2">
    <source>
        <dbReference type="ARBA" id="ARBA00037999"/>
    </source>
</evidence>
<comment type="similarity">
    <text evidence="2 3">Belongs to the DegT/DnrJ/EryC1 family.</text>
</comment>
<dbReference type="Proteomes" id="UP001598114">
    <property type="component" value="Unassembled WGS sequence"/>
</dbReference>
<dbReference type="Gene3D" id="3.40.640.10">
    <property type="entry name" value="Type I PLP-dependent aspartate aminotransferase-like (Major domain)"/>
    <property type="match status" value="1"/>
</dbReference>
<dbReference type="PIRSF" id="PIRSF000390">
    <property type="entry name" value="PLP_StrS"/>
    <property type="match status" value="1"/>
</dbReference>
<dbReference type="PANTHER" id="PTHR30244">
    <property type="entry name" value="TRANSAMINASE"/>
    <property type="match status" value="1"/>
</dbReference>
<name>A0ABW6CYD7_9BACT</name>
<reference evidence="4 5" key="1">
    <citation type="submission" date="2024-03" db="EMBL/GenBank/DDBJ databases">
        <title>Aquirufa genome sequencing.</title>
        <authorList>
            <person name="Pitt A."/>
            <person name="Hahn M.W."/>
        </authorList>
    </citation>
    <scope>NUCLEOTIDE SEQUENCE [LARGE SCALE GENOMIC DNA]</scope>
    <source>
        <strain evidence="4 5">PLAD-142S6K</strain>
    </source>
</reference>
<evidence type="ECO:0000313" key="5">
    <source>
        <dbReference type="Proteomes" id="UP001598114"/>
    </source>
</evidence>
<dbReference type="InterPro" id="IPR000653">
    <property type="entry name" value="DegT/StrS_aminotransferase"/>
</dbReference>
<comment type="caution">
    <text evidence="4">The sequence shown here is derived from an EMBL/GenBank/DDBJ whole genome shotgun (WGS) entry which is preliminary data.</text>
</comment>
<dbReference type="RefSeq" id="WP_377975984.1">
    <property type="nucleotide sequence ID" value="NZ_JBBKYA010000003.1"/>
</dbReference>
<keyword evidence="5" id="KW-1185">Reference proteome</keyword>
<evidence type="ECO:0000256" key="3">
    <source>
        <dbReference type="RuleBase" id="RU004508"/>
    </source>
</evidence>
<accession>A0ABW6CYD7</accession>
<protein>
    <submittedName>
        <fullName evidence="4">DegT/DnrJ/EryC1/StrS family aminotransferase</fullName>
        <ecNumber evidence="4">2.6.1.-</ecNumber>
    </submittedName>
</protein>
<dbReference type="Pfam" id="PF01041">
    <property type="entry name" value="DegT_DnrJ_EryC1"/>
    <property type="match status" value="1"/>
</dbReference>
<evidence type="ECO:0000256" key="1">
    <source>
        <dbReference type="ARBA" id="ARBA00022898"/>
    </source>
</evidence>
<dbReference type="InterPro" id="IPR015424">
    <property type="entry name" value="PyrdxlP-dep_Trfase"/>
</dbReference>
<keyword evidence="4" id="KW-0808">Transferase</keyword>
<gene>
    <name evidence="4" type="ORF">SKC38_05945</name>
</gene>
<organism evidence="4 5">
    <name type="scientific">Aquirufa echingensis</name>
    <dbReference type="NCBI Taxonomy" id="3096516"/>
    <lineage>
        <taxon>Bacteria</taxon>
        <taxon>Pseudomonadati</taxon>
        <taxon>Bacteroidota</taxon>
        <taxon>Cytophagia</taxon>
        <taxon>Cytophagales</taxon>
        <taxon>Flectobacillaceae</taxon>
        <taxon>Aquirufa</taxon>
    </lineage>
</organism>
<evidence type="ECO:0000313" key="4">
    <source>
        <dbReference type="EMBL" id="MFD3275764.1"/>
    </source>
</evidence>
<dbReference type="PANTHER" id="PTHR30244:SF9">
    <property type="entry name" value="PROTEIN RV3402C"/>
    <property type="match status" value="1"/>
</dbReference>
<keyword evidence="4" id="KW-0032">Aminotransferase</keyword>
<dbReference type="CDD" id="cd00616">
    <property type="entry name" value="AHBA_syn"/>
    <property type="match status" value="1"/>
</dbReference>
<dbReference type="GO" id="GO:0008483">
    <property type="term" value="F:transaminase activity"/>
    <property type="evidence" value="ECO:0007669"/>
    <property type="project" value="UniProtKB-KW"/>
</dbReference>
<sequence>MIHVTKSFLPDIKEYIALLEEIWANGQLTNDGPLVIDLEKKLAEYLEVENFIFVSNGTIALQIAIKALALVGDVITTPFSYCATTTSLIWENCNPIFADISPISLTCENQQIEQVINEHTKGILTTHVYGNSADLSEQEKLAAYYSIPIIYDGAHAFGVKHRGRSIFNYGTVSTCSFHATKIFHTIEGGAIITKDSKLADKIKGLRSFGHKGDNYFDSGINGKNSEFHAAMGLINLKHFPQIKAHRKVSSELYETHLTSKVERLAWNPDNSRNFSYFPVIFPSENILQKVIVELNKSNIFPRRYFYPALNELPYLTYQACPIAEDIAKRILCLPLSAEISQEDINQICSIINSII</sequence>
<dbReference type="InterPro" id="IPR015421">
    <property type="entry name" value="PyrdxlP-dep_Trfase_major"/>
</dbReference>
<keyword evidence="1 3" id="KW-0663">Pyridoxal phosphate</keyword>